<evidence type="ECO:0000256" key="7">
    <source>
        <dbReference type="ARBA" id="ARBA00023136"/>
    </source>
</evidence>
<dbReference type="Pfam" id="PF04093">
    <property type="entry name" value="MreD"/>
    <property type="match status" value="1"/>
</dbReference>
<sequence length="162" mass="17883">MDSRTASDGLGVVIFSLVVAGVLTAVPLPDWANVMRPAWVPLVLIYWVIAMPHRIGVISGWGTGLMLDALTGAVLGQNALALGLVAYVAYVLHMRIRVFPLWQQCLSILVLVGTYQLVSILVMRAVQITPWTFWYWVSVVVSALVWPLVSLAMSYLRGNRVY</sequence>
<keyword evidence="6 9" id="KW-1133">Transmembrane helix</keyword>
<evidence type="ECO:0000256" key="8">
    <source>
        <dbReference type="PIRNR" id="PIRNR018472"/>
    </source>
</evidence>
<keyword evidence="7 8" id="KW-0472">Membrane</keyword>
<reference evidence="11" key="1">
    <citation type="submission" date="2017-08" db="EMBL/GenBank/DDBJ databases">
        <title>Direct submision.</title>
        <authorList>
            <person name="Kim S.-J."/>
            <person name="Rhee S.-K."/>
        </authorList>
    </citation>
    <scope>NUCLEOTIDE SEQUENCE [LARGE SCALE GENOMIC DNA]</scope>
    <source>
        <strain evidence="11">GI5</strain>
    </source>
</reference>
<evidence type="ECO:0000256" key="2">
    <source>
        <dbReference type="ARBA" id="ARBA00007776"/>
    </source>
</evidence>
<dbReference type="KEGG" id="kak:Kalk_17110"/>
<feature type="transmembrane region" description="Helical" evidence="9">
    <location>
        <begin position="133"/>
        <end position="156"/>
    </location>
</feature>
<evidence type="ECO:0000256" key="6">
    <source>
        <dbReference type="ARBA" id="ARBA00022989"/>
    </source>
</evidence>
<name>A0A2K9LP68_9GAMM</name>
<dbReference type="AlphaFoldDB" id="A0A2K9LP68"/>
<dbReference type="EMBL" id="CP022684">
    <property type="protein sequence ID" value="AUM14040.1"/>
    <property type="molecule type" value="Genomic_DNA"/>
</dbReference>
<evidence type="ECO:0000256" key="3">
    <source>
        <dbReference type="ARBA" id="ARBA00022475"/>
    </source>
</evidence>
<feature type="transmembrane region" description="Helical" evidence="9">
    <location>
        <begin position="75"/>
        <end position="93"/>
    </location>
</feature>
<feature type="transmembrane region" description="Helical" evidence="9">
    <location>
        <begin position="105"/>
        <end position="127"/>
    </location>
</feature>
<dbReference type="NCBIfam" id="TIGR03426">
    <property type="entry name" value="shape_MreD"/>
    <property type="match status" value="1"/>
</dbReference>
<evidence type="ECO:0000256" key="5">
    <source>
        <dbReference type="ARBA" id="ARBA00022960"/>
    </source>
</evidence>
<protein>
    <recommendedName>
        <fullName evidence="8">Rod shape-determining protein MreD</fullName>
    </recommendedName>
</protein>
<evidence type="ECO:0000313" key="10">
    <source>
        <dbReference type="EMBL" id="AUM14040.1"/>
    </source>
</evidence>
<dbReference type="RefSeq" id="WP_101895415.1">
    <property type="nucleotide sequence ID" value="NZ_CP022684.1"/>
</dbReference>
<dbReference type="PANTHER" id="PTHR37484">
    <property type="entry name" value="ROD SHAPE-DETERMINING PROTEIN MRED"/>
    <property type="match status" value="1"/>
</dbReference>
<proteinExistence type="inferred from homology"/>
<dbReference type="Proteomes" id="UP000235116">
    <property type="component" value="Chromosome"/>
</dbReference>
<dbReference type="InterPro" id="IPR026034">
    <property type="entry name" value="MreD_proteobac"/>
</dbReference>
<evidence type="ECO:0000256" key="4">
    <source>
        <dbReference type="ARBA" id="ARBA00022692"/>
    </source>
</evidence>
<evidence type="ECO:0000313" key="11">
    <source>
        <dbReference type="Proteomes" id="UP000235116"/>
    </source>
</evidence>
<evidence type="ECO:0000256" key="1">
    <source>
        <dbReference type="ARBA" id="ARBA00004651"/>
    </source>
</evidence>
<dbReference type="OrthoDB" id="6647425at2"/>
<accession>A0A2K9LP68</accession>
<evidence type="ECO:0000256" key="9">
    <source>
        <dbReference type="SAM" id="Phobius"/>
    </source>
</evidence>
<feature type="transmembrane region" description="Helical" evidence="9">
    <location>
        <begin position="6"/>
        <end position="26"/>
    </location>
</feature>
<comment type="function">
    <text evidence="8">Involved in formation of the rod shape of the cell. May also contribute to regulation of formation of penicillin-binding proteins.</text>
</comment>
<keyword evidence="5 8" id="KW-0133">Cell shape</keyword>
<dbReference type="GO" id="GO:0005886">
    <property type="term" value="C:plasma membrane"/>
    <property type="evidence" value="ECO:0007669"/>
    <property type="project" value="UniProtKB-SubCell"/>
</dbReference>
<dbReference type="GO" id="GO:0008360">
    <property type="term" value="P:regulation of cell shape"/>
    <property type="evidence" value="ECO:0007669"/>
    <property type="project" value="UniProtKB-UniRule"/>
</dbReference>
<comment type="similarity">
    <text evidence="2 8">Belongs to the MreD family.</text>
</comment>
<comment type="subcellular location">
    <subcellularLocation>
        <location evidence="8">Cell inner membrane</location>
    </subcellularLocation>
    <subcellularLocation>
        <location evidence="1">Cell membrane</location>
        <topology evidence="1">Multi-pass membrane protein</topology>
    </subcellularLocation>
</comment>
<dbReference type="PIRSF" id="PIRSF018472">
    <property type="entry name" value="MreD_proteobac"/>
    <property type="match status" value="1"/>
</dbReference>
<organism evidence="10 11">
    <name type="scientific">Ketobacter alkanivorans</name>
    <dbReference type="NCBI Taxonomy" id="1917421"/>
    <lineage>
        <taxon>Bacteria</taxon>
        <taxon>Pseudomonadati</taxon>
        <taxon>Pseudomonadota</taxon>
        <taxon>Gammaproteobacteria</taxon>
        <taxon>Pseudomonadales</taxon>
        <taxon>Ketobacteraceae</taxon>
        <taxon>Ketobacter</taxon>
    </lineage>
</organism>
<gene>
    <name evidence="10" type="primary">mreD</name>
    <name evidence="10" type="ORF">Kalk_17110</name>
</gene>
<keyword evidence="8" id="KW-0997">Cell inner membrane</keyword>
<keyword evidence="3 8" id="KW-1003">Cell membrane</keyword>
<keyword evidence="4 9" id="KW-0812">Transmembrane</keyword>
<dbReference type="PANTHER" id="PTHR37484:SF1">
    <property type="entry name" value="ROD SHAPE-DETERMINING PROTEIN MRED"/>
    <property type="match status" value="1"/>
</dbReference>
<dbReference type="InterPro" id="IPR007227">
    <property type="entry name" value="Cell_shape_determining_MreD"/>
</dbReference>
<keyword evidence="11" id="KW-1185">Reference proteome</keyword>
<feature type="transmembrane region" description="Helical" evidence="9">
    <location>
        <begin position="38"/>
        <end position="55"/>
    </location>
</feature>